<proteinExistence type="predicted"/>
<dbReference type="OrthoDB" id="8526168at2"/>
<dbReference type="RefSeq" id="WP_004389500.1">
    <property type="nucleotide sequence ID" value="NZ_AMXF01000479.1"/>
</dbReference>
<dbReference type="EMBL" id="AMXF01000479">
    <property type="protein sequence ID" value="ENO89249.1"/>
    <property type="molecule type" value="Genomic_DNA"/>
</dbReference>
<sequence length="74" mass="8080">MRREPLLLAVTPHGLLACIGHGDGLQLLAAFMPGEEAGFASWLARRTPDEPCRVLVDLPDEAYEIEDLPRVRGG</sequence>
<reference evidence="1 2" key="1">
    <citation type="submission" date="2012-09" db="EMBL/GenBank/DDBJ databases">
        <title>Draft Genome Sequences of 6 Strains from Genus Thauera.</title>
        <authorList>
            <person name="Liu B."/>
            <person name="Shapleigh J.P."/>
            <person name="Frostegard A.H."/>
        </authorList>
    </citation>
    <scope>NUCLEOTIDE SEQUENCE [LARGE SCALE GENOMIC DNA]</scope>
    <source>
        <strain evidence="1 2">B4P</strain>
    </source>
</reference>
<organism evidence="1 2">
    <name type="scientific">Thauera phenylacetica B4P</name>
    <dbReference type="NCBI Taxonomy" id="1234382"/>
    <lineage>
        <taxon>Bacteria</taxon>
        <taxon>Pseudomonadati</taxon>
        <taxon>Pseudomonadota</taxon>
        <taxon>Betaproteobacteria</taxon>
        <taxon>Rhodocyclales</taxon>
        <taxon>Zoogloeaceae</taxon>
        <taxon>Thauera</taxon>
    </lineage>
</organism>
<dbReference type="AlphaFoldDB" id="N6ZAN8"/>
<protein>
    <submittedName>
        <fullName evidence="1">Uncharacterized protein</fullName>
    </submittedName>
</protein>
<dbReference type="PROSITE" id="PS51257">
    <property type="entry name" value="PROKAR_LIPOPROTEIN"/>
    <property type="match status" value="1"/>
</dbReference>
<name>N6ZAN8_9RHOO</name>
<gene>
    <name evidence="1" type="ORF">C667_23554</name>
</gene>
<evidence type="ECO:0000313" key="1">
    <source>
        <dbReference type="EMBL" id="ENO89249.1"/>
    </source>
</evidence>
<keyword evidence="2" id="KW-1185">Reference proteome</keyword>
<feature type="non-terminal residue" evidence="1">
    <location>
        <position position="74"/>
    </location>
</feature>
<accession>N6ZAN8</accession>
<dbReference type="Proteomes" id="UP000013047">
    <property type="component" value="Unassembled WGS sequence"/>
</dbReference>
<evidence type="ECO:0000313" key="2">
    <source>
        <dbReference type="Proteomes" id="UP000013047"/>
    </source>
</evidence>
<comment type="caution">
    <text evidence="1">The sequence shown here is derived from an EMBL/GenBank/DDBJ whole genome shotgun (WGS) entry which is preliminary data.</text>
</comment>